<evidence type="ECO:0000313" key="4">
    <source>
        <dbReference type="Proteomes" id="UP001596012"/>
    </source>
</evidence>
<sequence>MTEPTLVPAPPRPDAVSAEEWAENLSEPADYGGEGPDRSREQKAGGPNGEALFRFREVLLQTQDLEWLDKTLAGLTHKALWRNEDTGASISLVRFQKGSGIPSRHSHASNQFMFCLKGRYIYVPTGLTLTEGSFYWNPKGSLHGPTLAEEESILLEVYDGPHYPTQPDWYSSPDDAR</sequence>
<feature type="region of interest" description="Disordered" evidence="1">
    <location>
        <begin position="1"/>
        <end position="47"/>
    </location>
</feature>
<dbReference type="RefSeq" id="WP_386355702.1">
    <property type="nucleotide sequence ID" value="NZ_JBHSFG010000111.1"/>
</dbReference>
<name>A0ABV8Z6X3_9ACTN</name>
<accession>A0ABV8Z6X3</accession>
<evidence type="ECO:0000259" key="2">
    <source>
        <dbReference type="Pfam" id="PF12973"/>
    </source>
</evidence>
<dbReference type="InterPro" id="IPR014710">
    <property type="entry name" value="RmlC-like_jellyroll"/>
</dbReference>
<protein>
    <submittedName>
        <fullName evidence="3">Cupin domain-containing protein</fullName>
    </submittedName>
</protein>
<dbReference type="InterPro" id="IPR025979">
    <property type="entry name" value="ChrR-like_cupin_dom"/>
</dbReference>
<dbReference type="Proteomes" id="UP001596012">
    <property type="component" value="Unassembled WGS sequence"/>
</dbReference>
<gene>
    <name evidence="3" type="ORF">ACFPH6_48545</name>
</gene>
<evidence type="ECO:0000313" key="3">
    <source>
        <dbReference type="EMBL" id="MFC4472241.1"/>
    </source>
</evidence>
<dbReference type="SUPFAM" id="SSF51182">
    <property type="entry name" value="RmlC-like cupins"/>
    <property type="match status" value="1"/>
</dbReference>
<reference evidence="4" key="1">
    <citation type="journal article" date="2019" name="Int. J. Syst. Evol. Microbiol.">
        <title>The Global Catalogue of Microorganisms (GCM) 10K type strain sequencing project: providing services to taxonomists for standard genome sequencing and annotation.</title>
        <authorList>
            <consortium name="The Broad Institute Genomics Platform"/>
            <consortium name="The Broad Institute Genome Sequencing Center for Infectious Disease"/>
            <person name="Wu L."/>
            <person name="Ma J."/>
        </authorList>
    </citation>
    <scope>NUCLEOTIDE SEQUENCE [LARGE SCALE GENOMIC DNA]</scope>
    <source>
        <strain evidence="4">DT43</strain>
    </source>
</reference>
<dbReference type="EMBL" id="JBHSFG010000111">
    <property type="protein sequence ID" value="MFC4472241.1"/>
    <property type="molecule type" value="Genomic_DNA"/>
</dbReference>
<dbReference type="Gene3D" id="2.60.120.10">
    <property type="entry name" value="Jelly Rolls"/>
    <property type="match status" value="1"/>
</dbReference>
<evidence type="ECO:0000256" key="1">
    <source>
        <dbReference type="SAM" id="MobiDB-lite"/>
    </source>
</evidence>
<feature type="domain" description="ChrR-like cupin" evidence="2">
    <location>
        <begin position="57"/>
        <end position="161"/>
    </location>
</feature>
<dbReference type="Pfam" id="PF12973">
    <property type="entry name" value="Cupin_7"/>
    <property type="match status" value="1"/>
</dbReference>
<organism evidence="3 4">
    <name type="scientific">Streptomyces xiangluensis</name>
    <dbReference type="NCBI Taxonomy" id="2665720"/>
    <lineage>
        <taxon>Bacteria</taxon>
        <taxon>Bacillati</taxon>
        <taxon>Actinomycetota</taxon>
        <taxon>Actinomycetes</taxon>
        <taxon>Kitasatosporales</taxon>
        <taxon>Streptomycetaceae</taxon>
        <taxon>Streptomyces</taxon>
    </lineage>
</organism>
<comment type="caution">
    <text evidence="3">The sequence shown here is derived from an EMBL/GenBank/DDBJ whole genome shotgun (WGS) entry which is preliminary data.</text>
</comment>
<dbReference type="InterPro" id="IPR011051">
    <property type="entry name" value="RmlC_Cupin_sf"/>
</dbReference>
<proteinExistence type="predicted"/>
<keyword evidence="4" id="KW-1185">Reference proteome</keyword>